<dbReference type="Pfam" id="PF08718">
    <property type="entry name" value="GLTP"/>
    <property type="match status" value="1"/>
</dbReference>
<feature type="domain" description="Glycolipid transfer protein" evidence="2">
    <location>
        <begin position="23"/>
        <end position="160"/>
    </location>
</feature>
<keyword evidence="4" id="KW-1185">Reference proteome</keyword>
<dbReference type="InterPro" id="IPR036497">
    <property type="entry name" value="GLTP_sf"/>
</dbReference>
<dbReference type="Gene3D" id="1.10.3520.10">
    <property type="entry name" value="Glycolipid transfer protein"/>
    <property type="match status" value="1"/>
</dbReference>
<keyword evidence="1" id="KW-0813">Transport</keyword>
<evidence type="ECO:0000313" key="3">
    <source>
        <dbReference type="EMBL" id="KAJ3054523.1"/>
    </source>
</evidence>
<organism evidence="3 4">
    <name type="scientific">Rhizophlyctis rosea</name>
    <dbReference type="NCBI Taxonomy" id="64517"/>
    <lineage>
        <taxon>Eukaryota</taxon>
        <taxon>Fungi</taxon>
        <taxon>Fungi incertae sedis</taxon>
        <taxon>Chytridiomycota</taxon>
        <taxon>Chytridiomycota incertae sedis</taxon>
        <taxon>Chytridiomycetes</taxon>
        <taxon>Rhizophlyctidales</taxon>
        <taxon>Rhizophlyctidaceae</taxon>
        <taxon>Rhizophlyctis</taxon>
    </lineage>
</organism>
<dbReference type="GO" id="GO:0005829">
    <property type="term" value="C:cytosol"/>
    <property type="evidence" value="ECO:0007669"/>
    <property type="project" value="TreeGrafter"/>
</dbReference>
<dbReference type="FunFam" id="1.10.3520.10:FF:000001">
    <property type="entry name" value="Pleckstrin domain-containing family A member 8"/>
    <property type="match status" value="1"/>
</dbReference>
<evidence type="ECO:0000259" key="2">
    <source>
        <dbReference type="Pfam" id="PF08718"/>
    </source>
</evidence>
<gene>
    <name evidence="3" type="ORF">HK097_001598</name>
</gene>
<proteinExistence type="predicted"/>
<dbReference type="GO" id="GO:1902388">
    <property type="term" value="F:ceramide 1-phosphate transfer activity"/>
    <property type="evidence" value="ECO:0007669"/>
    <property type="project" value="TreeGrafter"/>
</dbReference>
<name>A0AAD5SHC5_9FUNG</name>
<dbReference type="AlphaFoldDB" id="A0AAD5SHC5"/>
<evidence type="ECO:0000313" key="4">
    <source>
        <dbReference type="Proteomes" id="UP001212841"/>
    </source>
</evidence>
<dbReference type="EMBL" id="JADGJD010000132">
    <property type="protein sequence ID" value="KAJ3054523.1"/>
    <property type="molecule type" value="Genomic_DNA"/>
</dbReference>
<evidence type="ECO:0000256" key="1">
    <source>
        <dbReference type="ARBA" id="ARBA00022448"/>
    </source>
</evidence>
<comment type="caution">
    <text evidence="3">The sequence shown here is derived from an EMBL/GenBank/DDBJ whole genome shotgun (WGS) entry which is preliminary data.</text>
</comment>
<dbReference type="PANTHER" id="PTHR10219:SF25">
    <property type="entry name" value="PLECKSTRIN HOMOLOGY DOMAIN-CONTAINING FAMILY A MEMBER 8"/>
    <property type="match status" value="1"/>
</dbReference>
<accession>A0AAD5SHC5</accession>
<dbReference type="InterPro" id="IPR014830">
    <property type="entry name" value="Glycolipid_transfer_prot_dom"/>
</dbReference>
<dbReference type="SUPFAM" id="SSF110004">
    <property type="entry name" value="Glycolipid transfer protein, GLTP"/>
    <property type="match status" value="1"/>
</dbReference>
<sequence length="196" mass="22545">MTDYFRTIKKSFADVPIGENDHIEVPPFLEASEELIRLFDSMGASFGPVKSDLQGNVNKIRAKYLENPTKYNTLQNLVIAERAEGKKTATEGLLWLKRGLEFTATGLRRNLNDKNEELNVSFQRAYEQTLSQYHNFLVKPVFSLAMKACPYRKDFYAKLGSNTDEVYEAMLIWLGGLERDVAILNTFYTTNKYDKF</sequence>
<dbReference type="Proteomes" id="UP001212841">
    <property type="component" value="Unassembled WGS sequence"/>
</dbReference>
<protein>
    <recommendedName>
        <fullName evidence="2">Glycolipid transfer protein domain-containing protein</fullName>
    </recommendedName>
</protein>
<dbReference type="GO" id="GO:0016020">
    <property type="term" value="C:membrane"/>
    <property type="evidence" value="ECO:0007669"/>
    <property type="project" value="TreeGrafter"/>
</dbReference>
<dbReference type="GO" id="GO:1902387">
    <property type="term" value="F:ceramide 1-phosphate binding"/>
    <property type="evidence" value="ECO:0007669"/>
    <property type="project" value="TreeGrafter"/>
</dbReference>
<reference evidence="3" key="1">
    <citation type="submission" date="2020-05" db="EMBL/GenBank/DDBJ databases">
        <title>Phylogenomic resolution of chytrid fungi.</title>
        <authorList>
            <person name="Stajich J.E."/>
            <person name="Amses K."/>
            <person name="Simmons R."/>
            <person name="Seto K."/>
            <person name="Myers J."/>
            <person name="Bonds A."/>
            <person name="Quandt C.A."/>
            <person name="Barry K."/>
            <person name="Liu P."/>
            <person name="Grigoriev I."/>
            <person name="Longcore J.E."/>
            <person name="James T.Y."/>
        </authorList>
    </citation>
    <scope>NUCLEOTIDE SEQUENCE</scope>
    <source>
        <strain evidence="3">JEL0318</strain>
    </source>
</reference>
<dbReference type="PANTHER" id="PTHR10219">
    <property type="entry name" value="GLYCOLIPID TRANSFER PROTEIN-RELATED"/>
    <property type="match status" value="1"/>
</dbReference>